<reference evidence="2" key="1">
    <citation type="journal article" date="2020" name="Nature">
        <title>Giant virus diversity and host interactions through global metagenomics.</title>
        <authorList>
            <person name="Schulz F."/>
            <person name="Roux S."/>
            <person name="Paez-Espino D."/>
            <person name="Jungbluth S."/>
            <person name="Walsh D.A."/>
            <person name="Denef V.J."/>
            <person name="McMahon K.D."/>
            <person name="Konstantinidis K.T."/>
            <person name="Eloe-Fadrosh E.A."/>
            <person name="Kyrpides N.C."/>
            <person name="Woyke T."/>
        </authorList>
    </citation>
    <scope>NUCLEOTIDE SEQUENCE</scope>
    <source>
        <strain evidence="2">GVMAG-S-1035237-23</strain>
    </source>
</reference>
<dbReference type="InterPro" id="IPR037673">
    <property type="entry name" value="MSC/AndL"/>
</dbReference>
<evidence type="ECO:0000313" key="2">
    <source>
        <dbReference type="EMBL" id="QHS79384.1"/>
    </source>
</evidence>
<dbReference type="Gene3D" id="1.10.1200.120">
    <property type="entry name" value="Large-conductance mechanosensitive channel, MscL, domain 1"/>
    <property type="match status" value="1"/>
</dbReference>
<protein>
    <recommendedName>
        <fullName evidence="3">Large conductance mechanosensitive channel protein</fullName>
    </recommendedName>
</protein>
<organism evidence="2">
    <name type="scientific">viral metagenome</name>
    <dbReference type="NCBI Taxonomy" id="1070528"/>
    <lineage>
        <taxon>unclassified sequences</taxon>
        <taxon>metagenomes</taxon>
        <taxon>organismal metagenomes</taxon>
    </lineage>
</organism>
<name>A0A6C0AHW1_9ZZZZ</name>
<dbReference type="EMBL" id="MN740642">
    <property type="protein sequence ID" value="QHS79384.1"/>
    <property type="molecule type" value="Genomic_DNA"/>
</dbReference>
<accession>A0A6C0AHW1</accession>
<sequence>MSDMTVMTFAVAIFLGSALSQFFGAFSRDLISPVIAGVFPGAQAGIEKWTVQVGPIKLAVGDALSATVNLGIAILVVYLTLPYIRAYSPISGGRR</sequence>
<dbReference type="Pfam" id="PF01741">
    <property type="entry name" value="MscL"/>
    <property type="match status" value="1"/>
</dbReference>
<keyword evidence="1" id="KW-0472">Membrane</keyword>
<keyword evidence="1" id="KW-0812">Transmembrane</keyword>
<feature type="transmembrane region" description="Helical" evidence="1">
    <location>
        <begin position="63"/>
        <end position="84"/>
    </location>
</feature>
<dbReference type="SUPFAM" id="SSF81330">
    <property type="entry name" value="Gated mechanosensitive channel"/>
    <property type="match status" value="1"/>
</dbReference>
<proteinExistence type="predicted"/>
<evidence type="ECO:0000256" key="1">
    <source>
        <dbReference type="SAM" id="Phobius"/>
    </source>
</evidence>
<evidence type="ECO:0008006" key="3">
    <source>
        <dbReference type="Google" id="ProtNLM"/>
    </source>
</evidence>
<dbReference type="InterPro" id="IPR036019">
    <property type="entry name" value="MscL_channel"/>
</dbReference>
<keyword evidence="1" id="KW-1133">Transmembrane helix</keyword>
<dbReference type="AlphaFoldDB" id="A0A6C0AHW1"/>